<dbReference type="Gramene" id="OBART04G20780.1">
    <property type="protein sequence ID" value="OBART04G20780.1"/>
    <property type="gene ID" value="OBART04G20780"/>
</dbReference>
<accession>A0A0D3FYM8</accession>
<name>A0A0D3FYM8_9ORYZ</name>
<evidence type="ECO:0000256" key="1">
    <source>
        <dbReference type="SAM" id="MobiDB-lite"/>
    </source>
</evidence>
<evidence type="ECO:0000313" key="3">
    <source>
        <dbReference type="Proteomes" id="UP000026960"/>
    </source>
</evidence>
<feature type="region of interest" description="Disordered" evidence="1">
    <location>
        <begin position="34"/>
        <end position="159"/>
    </location>
</feature>
<keyword evidence="3" id="KW-1185">Reference proteome</keyword>
<proteinExistence type="predicted"/>
<dbReference type="Proteomes" id="UP000026960">
    <property type="component" value="Chromosome 4"/>
</dbReference>
<feature type="compositionally biased region" description="Gly residues" evidence="1">
    <location>
        <begin position="55"/>
        <end position="74"/>
    </location>
</feature>
<dbReference type="HOGENOM" id="CLU_1663438_0_0_1"/>
<protein>
    <submittedName>
        <fullName evidence="2">Uncharacterized protein</fullName>
    </submittedName>
</protein>
<feature type="compositionally biased region" description="Basic and acidic residues" evidence="1">
    <location>
        <begin position="118"/>
        <end position="131"/>
    </location>
</feature>
<evidence type="ECO:0000313" key="2">
    <source>
        <dbReference type="EnsemblPlants" id="OBART04G20780.1"/>
    </source>
</evidence>
<dbReference type="PaxDb" id="65489-OBART04G20780.1"/>
<reference evidence="2" key="1">
    <citation type="journal article" date="2009" name="Rice">
        <title>De Novo Next Generation Sequencing of Plant Genomes.</title>
        <authorList>
            <person name="Rounsley S."/>
            <person name="Marri P.R."/>
            <person name="Yu Y."/>
            <person name="He R."/>
            <person name="Sisneros N."/>
            <person name="Goicoechea J.L."/>
            <person name="Lee S.J."/>
            <person name="Angelova A."/>
            <person name="Kudrna D."/>
            <person name="Luo M."/>
            <person name="Affourtit J."/>
            <person name="Desany B."/>
            <person name="Knight J."/>
            <person name="Niazi F."/>
            <person name="Egholm M."/>
            <person name="Wing R.A."/>
        </authorList>
    </citation>
    <scope>NUCLEOTIDE SEQUENCE [LARGE SCALE GENOMIC DNA]</scope>
    <source>
        <strain evidence="2">cv. IRGC 105608</strain>
    </source>
</reference>
<feature type="compositionally biased region" description="Basic residues" evidence="1">
    <location>
        <begin position="92"/>
        <end position="117"/>
    </location>
</feature>
<dbReference type="AlphaFoldDB" id="A0A0D3FYM8"/>
<sequence length="159" mass="17027">MSVAWLGPPLPHGSHMSVRFRGCLGCCFTRSGSEALPPKYPSGGGDGGRRRRGGGGEVAVVGGGERGAGGGGRGVVPAGQGRRGVRDAVQGVRHRHPLRRRRRHRRHRRSSRGGRRIGGRDEGRGREHPEVDGSSSTTPSGGRRRPMTSTTLVRVQLYR</sequence>
<dbReference type="EnsemblPlants" id="OBART04G20780.1">
    <property type="protein sequence ID" value="OBART04G20780.1"/>
    <property type="gene ID" value="OBART04G20780"/>
</dbReference>
<reference evidence="2" key="2">
    <citation type="submission" date="2015-03" db="UniProtKB">
        <authorList>
            <consortium name="EnsemblPlants"/>
        </authorList>
    </citation>
    <scope>IDENTIFICATION</scope>
</reference>
<organism evidence="2">
    <name type="scientific">Oryza barthii</name>
    <dbReference type="NCBI Taxonomy" id="65489"/>
    <lineage>
        <taxon>Eukaryota</taxon>
        <taxon>Viridiplantae</taxon>
        <taxon>Streptophyta</taxon>
        <taxon>Embryophyta</taxon>
        <taxon>Tracheophyta</taxon>
        <taxon>Spermatophyta</taxon>
        <taxon>Magnoliopsida</taxon>
        <taxon>Liliopsida</taxon>
        <taxon>Poales</taxon>
        <taxon>Poaceae</taxon>
        <taxon>BOP clade</taxon>
        <taxon>Oryzoideae</taxon>
        <taxon>Oryzeae</taxon>
        <taxon>Oryzinae</taxon>
        <taxon>Oryza</taxon>
    </lineage>
</organism>